<dbReference type="NCBIfam" id="TIGR00657">
    <property type="entry name" value="asp_kinases"/>
    <property type="match status" value="1"/>
</dbReference>
<comment type="pathway">
    <text evidence="3 17">Amino-acid biosynthesis; L-methionine biosynthesis via de novo pathway; L-homoserine from L-aspartate: step 1/3.</text>
</comment>
<evidence type="ECO:0000256" key="9">
    <source>
        <dbReference type="ARBA" id="ARBA00022679"/>
    </source>
</evidence>
<keyword evidence="13" id="KW-0220">Diaminopimelate biosynthesis</keyword>
<evidence type="ECO:0000256" key="4">
    <source>
        <dbReference type="ARBA" id="ARBA00005139"/>
    </source>
</evidence>
<dbReference type="PROSITE" id="PS00324">
    <property type="entry name" value="ASPARTOKINASE"/>
    <property type="match status" value="1"/>
</dbReference>
<dbReference type="EC" id="2.7.2.4" evidence="6 16"/>
<dbReference type="Gene3D" id="3.30.2130.10">
    <property type="entry name" value="VC0802-like"/>
    <property type="match status" value="1"/>
</dbReference>
<evidence type="ECO:0000256" key="5">
    <source>
        <dbReference type="ARBA" id="ARBA00010122"/>
    </source>
</evidence>
<dbReference type="PIRSF" id="PIRSF000726">
    <property type="entry name" value="Asp_kin"/>
    <property type="match status" value="1"/>
</dbReference>
<dbReference type="Gene3D" id="3.40.1160.10">
    <property type="entry name" value="Acetylglutamate kinase-like"/>
    <property type="match status" value="1"/>
</dbReference>
<evidence type="ECO:0000256" key="3">
    <source>
        <dbReference type="ARBA" id="ARBA00004986"/>
    </source>
</evidence>
<evidence type="ECO:0000256" key="6">
    <source>
        <dbReference type="ARBA" id="ARBA00013059"/>
    </source>
</evidence>
<comment type="function">
    <text evidence="1">Catalyzes the phosphorylation of the beta-carboxyl group of aspartic acid with ATP to yield 4-phospho-L-aspartate, which is involved in the branched biosynthetic pathway leading to the biosynthesis of amino acids lysine, threonine, isoleucine and methionine.</text>
</comment>
<feature type="domain" description="Aspartate/glutamate/uridylate kinase" evidence="18">
    <location>
        <begin position="2"/>
        <end position="226"/>
    </location>
</feature>
<evidence type="ECO:0000256" key="13">
    <source>
        <dbReference type="ARBA" id="ARBA00022915"/>
    </source>
</evidence>
<evidence type="ECO:0000256" key="14">
    <source>
        <dbReference type="ARBA" id="ARBA00023154"/>
    </source>
</evidence>
<feature type="domain" description="Aspartokinase ACT" evidence="19">
    <location>
        <begin position="347"/>
        <end position="405"/>
    </location>
</feature>
<evidence type="ECO:0000256" key="10">
    <source>
        <dbReference type="ARBA" id="ARBA00022741"/>
    </source>
</evidence>
<evidence type="ECO:0000256" key="1">
    <source>
        <dbReference type="ARBA" id="ARBA00002843"/>
    </source>
</evidence>
<dbReference type="Pfam" id="PF22468">
    <property type="entry name" value="ACT_9"/>
    <property type="match status" value="1"/>
</dbReference>
<keyword evidence="14" id="KW-0457">Lysine biosynthesis</keyword>
<protein>
    <recommendedName>
        <fullName evidence="7 16">Aspartokinase</fullName>
        <ecNumber evidence="6 16">2.7.2.4</ecNumber>
    </recommendedName>
</protein>
<keyword evidence="21" id="KW-1185">Reference proteome</keyword>
<dbReference type="InterPro" id="IPR005260">
    <property type="entry name" value="Asp_kin_monofn"/>
</dbReference>
<dbReference type="SUPFAM" id="SSF55021">
    <property type="entry name" value="ACT-like"/>
    <property type="match status" value="1"/>
</dbReference>
<evidence type="ECO:0000256" key="16">
    <source>
        <dbReference type="RuleBase" id="RU003448"/>
    </source>
</evidence>
<accession>A0ABS0H7K8</accession>
<dbReference type="Pfam" id="PF00696">
    <property type="entry name" value="AA_kinase"/>
    <property type="match status" value="1"/>
</dbReference>
<dbReference type="InterPro" id="IPR001048">
    <property type="entry name" value="Asp/Glu/Uridylate_kinase"/>
</dbReference>
<proteinExistence type="inferred from homology"/>
<evidence type="ECO:0000256" key="2">
    <source>
        <dbReference type="ARBA" id="ARBA00004766"/>
    </source>
</evidence>
<evidence type="ECO:0000256" key="11">
    <source>
        <dbReference type="ARBA" id="ARBA00022777"/>
    </source>
</evidence>
<organism evidence="20 21">
    <name type="scientific">Plantactinospora alkalitolerans</name>
    <dbReference type="NCBI Taxonomy" id="2789879"/>
    <lineage>
        <taxon>Bacteria</taxon>
        <taxon>Bacillati</taxon>
        <taxon>Actinomycetota</taxon>
        <taxon>Actinomycetes</taxon>
        <taxon>Micromonosporales</taxon>
        <taxon>Micromonosporaceae</taxon>
        <taxon>Plantactinospora</taxon>
    </lineage>
</organism>
<dbReference type="InterPro" id="IPR018042">
    <property type="entry name" value="Aspartate_kinase_CS"/>
</dbReference>
<dbReference type="PANTHER" id="PTHR21499">
    <property type="entry name" value="ASPARTATE KINASE"/>
    <property type="match status" value="1"/>
</dbReference>
<keyword evidence="9 16" id="KW-0808">Transferase</keyword>
<evidence type="ECO:0000313" key="21">
    <source>
        <dbReference type="Proteomes" id="UP000638560"/>
    </source>
</evidence>
<evidence type="ECO:0000256" key="17">
    <source>
        <dbReference type="RuleBase" id="RU004249"/>
    </source>
</evidence>
<comment type="pathway">
    <text evidence="4 17">Amino-acid biosynthesis; L-threonine biosynthesis; L-threonine from L-aspartate: step 1/5.</text>
</comment>
<dbReference type="InterPro" id="IPR036393">
    <property type="entry name" value="AceGlu_kinase-like_sf"/>
</dbReference>
<dbReference type="InterPro" id="IPR001341">
    <property type="entry name" value="Asp_kinase"/>
</dbReference>
<gene>
    <name evidence="20" type="ORF">I0C86_36815</name>
</gene>
<dbReference type="PANTHER" id="PTHR21499:SF3">
    <property type="entry name" value="ASPARTOKINASE"/>
    <property type="match status" value="1"/>
</dbReference>
<evidence type="ECO:0000259" key="18">
    <source>
        <dbReference type="Pfam" id="PF00696"/>
    </source>
</evidence>
<evidence type="ECO:0000259" key="19">
    <source>
        <dbReference type="Pfam" id="PF22468"/>
    </source>
</evidence>
<comment type="catalytic activity">
    <reaction evidence="15 16">
        <text>L-aspartate + ATP = 4-phospho-L-aspartate + ADP</text>
        <dbReference type="Rhea" id="RHEA:23776"/>
        <dbReference type="ChEBI" id="CHEBI:29991"/>
        <dbReference type="ChEBI" id="CHEBI:30616"/>
        <dbReference type="ChEBI" id="CHEBI:57535"/>
        <dbReference type="ChEBI" id="CHEBI:456216"/>
        <dbReference type="EC" id="2.7.2.4"/>
    </reaction>
</comment>
<comment type="pathway">
    <text evidence="2 17">Amino-acid biosynthesis; L-lysine biosynthesis via DAP pathway; (S)-tetrahydrodipicolinate from L-aspartate: step 1/4.</text>
</comment>
<dbReference type="EMBL" id="JADPUN010000345">
    <property type="protein sequence ID" value="MBF9134452.1"/>
    <property type="molecule type" value="Genomic_DNA"/>
</dbReference>
<dbReference type="InterPro" id="IPR054352">
    <property type="entry name" value="ACT_Aspartokinase"/>
</dbReference>
<keyword evidence="8 17" id="KW-0028">Amino-acid biosynthesis</keyword>
<dbReference type="Proteomes" id="UP000638560">
    <property type="component" value="Unassembled WGS sequence"/>
</dbReference>
<evidence type="ECO:0000313" key="20">
    <source>
        <dbReference type="EMBL" id="MBF9134452.1"/>
    </source>
</evidence>
<evidence type="ECO:0000256" key="8">
    <source>
        <dbReference type="ARBA" id="ARBA00022605"/>
    </source>
</evidence>
<reference evidence="20 21" key="1">
    <citation type="submission" date="2020-11" db="EMBL/GenBank/DDBJ databases">
        <title>A novel isolate from a Black sea contaminated sediment with potential to produce alkanes: Plantactinospora alkalitolerans sp. nov.</title>
        <authorList>
            <person name="Carro L."/>
            <person name="Veyisoglu A."/>
            <person name="Guven K."/>
            <person name="Schumann P."/>
            <person name="Klenk H.-P."/>
            <person name="Sahin N."/>
        </authorList>
    </citation>
    <scope>NUCLEOTIDE SEQUENCE [LARGE SCALE GENOMIC DNA]</scope>
    <source>
        <strain evidence="20 21">S1510</strain>
    </source>
</reference>
<dbReference type="SUPFAM" id="SSF53633">
    <property type="entry name" value="Carbamate kinase-like"/>
    <property type="match status" value="1"/>
</dbReference>
<sequence length="434" mass="44779">MLVHKYGGTSLATMDQIQQVARSTALTYGRGRSLVVVVSARGAETDRLLALAAQVGDAGSGREIDQLLATGECASAALLALALRRLGVDAVSLTGAQAGIRVTGRHGAGMITSIEPDPVRRRLDEGKVVVVAGFQGSNVRGDTVTLGRGGSDTTAVAVSAALRAASCEIYTDVRGVCTADPRLVETARILPVVDVAVMAEMAFAGAKVVHSRAVELAALRRIQLRVSGSLTCGPGTVIVERSDAPVLESVGAVVAVAHDPDVAWLQASCGAGAAGRDGSDLAAEIFAALAGCSVPVDQVARSADDRDGCRVGLTVSRSDLAEVRAALDALVATHDGELRVRDDVAKVSLIGMGLLNRPEYAALLTAALAGAGITVGWMSTSQTRMSVLVPRHQQGRAVRVLHRAFALESLHGAHAYHGQEGETDDGPSLRSALR</sequence>
<keyword evidence="11 16" id="KW-0418">Kinase</keyword>
<dbReference type="NCBIfam" id="NF005155">
    <property type="entry name" value="PRK06635.1-4"/>
    <property type="match status" value="1"/>
</dbReference>
<keyword evidence="12" id="KW-0067">ATP-binding</keyword>
<dbReference type="InterPro" id="IPR045865">
    <property type="entry name" value="ACT-like_dom_sf"/>
</dbReference>
<name>A0ABS0H7K8_9ACTN</name>
<comment type="caution">
    <text evidence="20">The sequence shown here is derived from an EMBL/GenBank/DDBJ whole genome shotgun (WGS) entry which is preliminary data.</text>
</comment>
<evidence type="ECO:0000256" key="7">
    <source>
        <dbReference type="ARBA" id="ARBA00016273"/>
    </source>
</evidence>
<evidence type="ECO:0000256" key="15">
    <source>
        <dbReference type="ARBA" id="ARBA00047872"/>
    </source>
</evidence>
<evidence type="ECO:0000256" key="12">
    <source>
        <dbReference type="ARBA" id="ARBA00022840"/>
    </source>
</evidence>
<keyword evidence="10" id="KW-0547">Nucleotide-binding</keyword>
<comment type="similarity">
    <text evidence="5 16">Belongs to the aspartokinase family.</text>
</comment>
<dbReference type="GO" id="GO:0004072">
    <property type="term" value="F:aspartate kinase activity"/>
    <property type="evidence" value="ECO:0007669"/>
    <property type="project" value="UniProtKB-EC"/>
</dbReference>